<dbReference type="CDD" id="cd02208">
    <property type="entry name" value="cupin_RmlC-like"/>
    <property type="match status" value="1"/>
</dbReference>
<keyword evidence="3" id="KW-1185">Reference proteome</keyword>
<reference evidence="2 3" key="1">
    <citation type="submission" date="2017-08" db="EMBL/GenBank/DDBJ databases">
        <title>The complete genome sequence of Nocardiopsis gilva YIM 90087.</title>
        <authorList>
            <person name="Yin M."/>
            <person name="Tang S."/>
        </authorList>
    </citation>
    <scope>NUCLEOTIDE SEQUENCE [LARGE SCALE GENOMIC DNA]</scope>
    <source>
        <strain evidence="2 3">YIM 90087</strain>
    </source>
</reference>
<organism evidence="2 3">
    <name type="scientific">Nocardiopsis gilva YIM 90087</name>
    <dbReference type="NCBI Taxonomy" id="1235441"/>
    <lineage>
        <taxon>Bacteria</taxon>
        <taxon>Bacillati</taxon>
        <taxon>Actinomycetota</taxon>
        <taxon>Actinomycetes</taxon>
        <taxon>Streptosporangiales</taxon>
        <taxon>Nocardiopsidaceae</taxon>
        <taxon>Nocardiopsis</taxon>
    </lineage>
</organism>
<dbReference type="Proteomes" id="UP000215005">
    <property type="component" value="Chromosome"/>
</dbReference>
<dbReference type="AlphaFoldDB" id="A0A223S9P2"/>
<evidence type="ECO:0000313" key="2">
    <source>
        <dbReference type="EMBL" id="ASU84776.1"/>
    </source>
</evidence>
<dbReference type="InterPro" id="IPR013096">
    <property type="entry name" value="Cupin_2"/>
</dbReference>
<dbReference type="Pfam" id="PF07883">
    <property type="entry name" value="Cupin_2"/>
    <property type="match status" value="1"/>
</dbReference>
<evidence type="ECO:0000313" key="3">
    <source>
        <dbReference type="Proteomes" id="UP000215005"/>
    </source>
</evidence>
<sequence length="144" mass="15373">MEATPMTTSSDGTPPDPPTQLFAWGRIRWRVSPRTVPGTAITVGDVVVFPGKGHERHLHEGSDEVIYVLSGTGEQTVGDGAAFPIAAGDTVHIPRSVPHSTHNTGWDVLRLVVVYGPAGAEEELRAAPDFREIPADRSPAMENA</sequence>
<gene>
    <name evidence="2" type="ORF">CDO52_19975</name>
</gene>
<dbReference type="PANTHER" id="PTHR36114">
    <property type="entry name" value="16.7 KDA PROTEIN IN WHIE LOCUS"/>
    <property type="match status" value="1"/>
</dbReference>
<evidence type="ECO:0000259" key="1">
    <source>
        <dbReference type="Pfam" id="PF07883"/>
    </source>
</evidence>
<dbReference type="InterPro" id="IPR052044">
    <property type="entry name" value="PKS_Associated_Protein"/>
</dbReference>
<name>A0A223S9P2_9ACTN</name>
<dbReference type="KEGG" id="ngv:CDO52_19975"/>
<accession>A0A223S9P2</accession>
<dbReference type="EMBL" id="CP022753">
    <property type="protein sequence ID" value="ASU84776.1"/>
    <property type="molecule type" value="Genomic_DNA"/>
</dbReference>
<feature type="domain" description="Cupin type-2" evidence="1">
    <location>
        <begin position="47"/>
        <end position="115"/>
    </location>
</feature>
<dbReference type="Gene3D" id="2.60.120.10">
    <property type="entry name" value="Jelly Rolls"/>
    <property type="match status" value="1"/>
</dbReference>
<proteinExistence type="predicted"/>
<dbReference type="InterPro" id="IPR014710">
    <property type="entry name" value="RmlC-like_jellyroll"/>
</dbReference>
<dbReference type="PANTHER" id="PTHR36114:SF1">
    <property type="entry name" value="16.7 KDA PROTEIN IN WHIE LOCUS"/>
    <property type="match status" value="1"/>
</dbReference>
<dbReference type="SUPFAM" id="SSF51182">
    <property type="entry name" value="RmlC-like cupins"/>
    <property type="match status" value="1"/>
</dbReference>
<protein>
    <submittedName>
        <fullName evidence="2">Cupin</fullName>
    </submittedName>
</protein>
<dbReference type="InterPro" id="IPR011051">
    <property type="entry name" value="RmlC_Cupin_sf"/>
</dbReference>